<accession>C2BEG2</accession>
<name>C2BEG2_9FIRM</name>
<organism evidence="1 2">
    <name type="scientific">Anaerococcus lactolyticus ATCC 51172</name>
    <dbReference type="NCBI Taxonomy" id="525254"/>
    <lineage>
        <taxon>Bacteria</taxon>
        <taxon>Bacillati</taxon>
        <taxon>Bacillota</taxon>
        <taxon>Tissierellia</taxon>
        <taxon>Tissierellales</taxon>
        <taxon>Peptoniphilaceae</taxon>
        <taxon>Anaerococcus</taxon>
    </lineage>
</organism>
<protein>
    <submittedName>
        <fullName evidence="1">Uncharacterized protein</fullName>
    </submittedName>
</protein>
<sequence>MAMKDLLLIKKLNPLIDSTKVFPITFQLDGKFTKKKAMEIFCGLKSKGIIAGDEFMIKDKSFTVNINSENTTQVIKEILARNLDIYGVYIPYGEMLEKGEINE</sequence>
<dbReference type="STRING" id="525254.HMPREF0072_0732"/>
<dbReference type="EMBL" id="ABYO01000190">
    <property type="protein sequence ID" value="EEI86635.1"/>
    <property type="molecule type" value="Genomic_DNA"/>
</dbReference>
<evidence type="ECO:0000313" key="1">
    <source>
        <dbReference type="EMBL" id="EEI86635.1"/>
    </source>
</evidence>
<comment type="caution">
    <text evidence="1">The sequence shown here is derived from an EMBL/GenBank/DDBJ whole genome shotgun (WGS) entry which is preliminary data.</text>
</comment>
<dbReference type="HOGENOM" id="CLU_178242_0_0_9"/>
<gene>
    <name evidence="1" type="ORF">HMPREF0072_0732</name>
</gene>
<proteinExistence type="predicted"/>
<keyword evidence="2" id="KW-1185">Reference proteome</keyword>
<dbReference type="eggNOG" id="ENOG50347R5">
    <property type="taxonomic scope" value="Bacteria"/>
</dbReference>
<reference evidence="1 2" key="1">
    <citation type="submission" date="2008-10" db="EMBL/GenBank/DDBJ databases">
        <authorList>
            <person name="Qin X."/>
            <person name="Bachman B."/>
            <person name="Battles P."/>
            <person name="Bell A."/>
            <person name="Bess C."/>
            <person name="Bickham C."/>
            <person name="Chaboub L."/>
            <person name="Chen D."/>
            <person name="Coyle M."/>
            <person name="Deiros D.R."/>
            <person name="Dinh H."/>
            <person name="Forbes L."/>
            <person name="Fowler G."/>
            <person name="Francisco L."/>
            <person name="Fu Q."/>
            <person name="Gubbala S."/>
            <person name="Hale W."/>
            <person name="Han Y."/>
            <person name="Hemphill L."/>
            <person name="Highlander S.K."/>
            <person name="Hirani K."/>
            <person name="Hogues M."/>
            <person name="Jackson L."/>
            <person name="Jakkamsetti A."/>
            <person name="Javaid M."/>
            <person name="Jiang H."/>
            <person name="Korchina V."/>
            <person name="Kovar C."/>
            <person name="Lara F."/>
            <person name="Lee S."/>
            <person name="Mata R."/>
            <person name="Mathew T."/>
            <person name="Moen C."/>
            <person name="Morales K."/>
            <person name="Munidasa M."/>
            <person name="Nazareth L."/>
            <person name="Ngo R."/>
            <person name="Nguyen L."/>
            <person name="Okwuonu G."/>
            <person name="Ongeri F."/>
            <person name="Patil S."/>
            <person name="Petrosino J."/>
            <person name="Pham C."/>
            <person name="Pham P."/>
            <person name="Pu L.-L."/>
            <person name="Puazo M."/>
            <person name="Raj R."/>
            <person name="Reid J."/>
            <person name="Rouhana J."/>
            <person name="Saada N."/>
            <person name="Shang Y."/>
            <person name="Simmons D."/>
            <person name="Thornton R."/>
            <person name="Warren J."/>
            <person name="Weissenberger G."/>
            <person name="Zhang J."/>
            <person name="Zhang L."/>
            <person name="Zhou C."/>
            <person name="Zhu D."/>
            <person name="Muzny D."/>
            <person name="Worley K."/>
            <person name="Gibbs R."/>
        </authorList>
    </citation>
    <scope>NUCLEOTIDE SEQUENCE [LARGE SCALE GENOMIC DNA]</scope>
    <source>
        <strain evidence="1 2">ATCC 51172</strain>
    </source>
</reference>
<evidence type="ECO:0000313" key="2">
    <source>
        <dbReference type="Proteomes" id="UP000005984"/>
    </source>
</evidence>
<dbReference type="Proteomes" id="UP000005984">
    <property type="component" value="Unassembled WGS sequence"/>
</dbReference>
<dbReference type="AlphaFoldDB" id="C2BEG2"/>